<dbReference type="EMBL" id="BAAAMJ010000070">
    <property type="protein sequence ID" value="GAA1932764.1"/>
    <property type="molecule type" value="Genomic_DNA"/>
</dbReference>
<name>A0ABN2PUR1_9ACTN</name>
<reference evidence="3 4" key="1">
    <citation type="journal article" date="2019" name="Int. J. Syst. Evol. Microbiol.">
        <title>The Global Catalogue of Microorganisms (GCM) 10K type strain sequencing project: providing services to taxonomists for standard genome sequencing and annotation.</title>
        <authorList>
            <consortium name="The Broad Institute Genomics Platform"/>
            <consortium name="The Broad Institute Genome Sequencing Center for Infectious Disease"/>
            <person name="Wu L."/>
            <person name="Ma J."/>
        </authorList>
    </citation>
    <scope>NUCLEOTIDE SEQUENCE [LARGE SCALE GENOMIC DNA]</scope>
    <source>
        <strain evidence="3 4">JCM 13581</strain>
    </source>
</reference>
<proteinExistence type="predicted"/>
<protein>
    <recommendedName>
        <fullName evidence="2">Histidine kinase/HSP90-like ATPase domain-containing protein</fullName>
    </recommendedName>
</protein>
<evidence type="ECO:0000256" key="1">
    <source>
        <dbReference type="ARBA" id="ARBA00022527"/>
    </source>
</evidence>
<dbReference type="PANTHER" id="PTHR35526:SF3">
    <property type="entry name" value="ANTI-SIGMA-F FACTOR RSBW"/>
    <property type="match status" value="1"/>
</dbReference>
<dbReference type="InterPro" id="IPR036890">
    <property type="entry name" value="HATPase_C_sf"/>
</dbReference>
<evidence type="ECO:0000313" key="4">
    <source>
        <dbReference type="Proteomes" id="UP001501303"/>
    </source>
</evidence>
<keyword evidence="1" id="KW-0418">Kinase</keyword>
<dbReference type="Pfam" id="PF13581">
    <property type="entry name" value="HATPase_c_2"/>
    <property type="match status" value="1"/>
</dbReference>
<feature type="domain" description="Histidine kinase/HSP90-like ATPase" evidence="2">
    <location>
        <begin position="26"/>
        <end position="130"/>
    </location>
</feature>
<dbReference type="Proteomes" id="UP001501303">
    <property type="component" value="Unassembled WGS sequence"/>
</dbReference>
<dbReference type="InterPro" id="IPR003594">
    <property type="entry name" value="HATPase_dom"/>
</dbReference>
<dbReference type="InterPro" id="IPR050267">
    <property type="entry name" value="Anti-sigma-factor_SerPK"/>
</dbReference>
<dbReference type="CDD" id="cd16936">
    <property type="entry name" value="HATPase_RsbW-like"/>
    <property type="match status" value="1"/>
</dbReference>
<accession>A0ABN2PUR1</accession>
<dbReference type="Gene3D" id="3.30.565.10">
    <property type="entry name" value="Histidine kinase-like ATPase, C-terminal domain"/>
    <property type="match status" value="1"/>
</dbReference>
<organism evidence="3 4">
    <name type="scientific">Streptomyces sodiiphilus</name>
    <dbReference type="NCBI Taxonomy" id="226217"/>
    <lineage>
        <taxon>Bacteria</taxon>
        <taxon>Bacillati</taxon>
        <taxon>Actinomycetota</taxon>
        <taxon>Actinomycetes</taxon>
        <taxon>Kitasatosporales</taxon>
        <taxon>Streptomycetaceae</taxon>
        <taxon>Streptomyces</taxon>
    </lineage>
</organism>
<evidence type="ECO:0000313" key="3">
    <source>
        <dbReference type="EMBL" id="GAA1932764.1"/>
    </source>
</evidence>
<gene>
    <name evidence="3" type="ORF">GCM10009716_44920</name>
</gene>
<comment type="caution">
    <text evidence="3">The sequence shown here is derived from an EMBL/GenBank/DDBJ whole genome shotgun (WGS) entry which is preliminary data.</text>
</comment>
<keyword evidence="4" id="KW-1185">Reference proteome</keyword>
<dbReference type="PANTHER" id="PTHR35526">
    <property type="entry name" value="ANTI-SIGMA-F FACTOR RSBW-RELATED"/>
    <property type="match status" value="1"/>
</dbReference>
<dbReference type="SUPFAM" id="SSF55874">
    <property type="entry name" value="ATPase domain of HSP90 chaperone/DNA topoisomerase II/histidine kinase"/>
    <property type="match status" value="1"/>
</dbReference>
<evidence type="ECO:0000259" key="2">
    <source>
        <dbReference type="Pfam" id="PF13581"/>
    </source>
</evidence>
<keyword evidence="1" id="KW-0723">Serine/threonine-protein kinase</keyword>
<sequence length="145" mass="15668">MNVMMTQPVYCPEDWEVSLHLQSDAHAPRLCRRTAVHAVREYGLPYLADAAALLTSELATNAVRHGKGPLAYRVAWYAGRGRLRLTVWDEGEGRAPVNPSPPPGLPECGRGLLIVAVIAEDWGQHSTPGGGKALWAELGVPQSPP</sequence>
<keyword evidence="1" id="KW-0808">Transferase</keyword>